<feature type="region of interest" description="Disordered" evidence="1">
    <location>
        <begin position="1"/>
        <end position="62"/>
    </location>
</feature>
<comment type="caution">
    <text evidence="2">The sequence shown here is derived from an EMBL/GenBank/DDBJ whole genome shotgun (WGS) entry which is preliminary data.</text>
</comment>
<dbReference type="Proteomes" id="UP001465668">
    <property type="component" value="Unassembled WGS sequence"/>
</dbReference>
<evidence type="ECO:0000256" key="1">
    <source>
        <dbReference type="SAM" id="MobiDB-lite"/>
    </source>
</evidence>
<proteinExistence type="predicted"/>
<dbReference type="EMBL" id="JARVKM010000062">
    <property type="protein sequence ID" value="KAK9772373.1"/>
    <property type="molecule type" value="Genomic_DNA"/>
</dbReference>
<reference evidence="2 3" key="1">
    <citation type="submission" date="2024-02" db="EMBL/GenBank/DDBJ databases">
        <title>First draft genome assembly of two strains of Seiridium cardinale.</title>
        <authorList>
            <person name="Emiliani G."/>
            <person name="Scali E."/>
        </authorList>
    </citation>
    <scope>NUCLEOTIDE SEQUENCE [LARGE SCALE GENOMIC DNA]</scope>
    <source>
        <strain evidence="2 3">BM-138-000479</strain>
    </source>
</reference>
<feature type="compositionally biased region" description="Polar residues" evidence="1">
    <location>
        <begin position="1"/>
        <end position="14"/>
    </location>
</feature>
<name>A0ABR2XEZ9_9PEZI</name>
<keyword evidence="3" id="KW-1185">Reference proteome</keyword>
<evidence type="ECO:0000313" key="2">
    <source>
        <dbReference type="EMBL" id="KAK9772373.1"/>
    </source>
</evidence>
<evidence type="ECO:0000313" key="3">
    <source>
        <dbReference type="Proteomes" id="UP001465668"/>
    </source>
</evidence>
<feature type="compositionally biased region" description="Polar residues" evidence="1">
    <location>
        <begin position="21"/>
        <end position="33"/>
    </location>
</feature>
<protein>
    <submittedName>
        <fullName evidence="2">Superoxide dismutase copper/zinc binding domain-containing protein</fullName>
    </submittedName>
</protein>
<organism evidence="2 3">
    <name type="scientific">Seiridium cardinale</name>
    <dbReference type="NCBI Taxonomy" id="138064"/>
    <lineage>
        <taxon>Eukaryota</taxon>
        <taxon>Fungi</taxon>
        <taxon>Dikarya</taxon>
        <taxon>Ascomycota</taxon>
        <taxon>Pezizomycotina</taxon>
        <taxon>Sordariomycetes</taxon>
        <taxon>Xylariomycetidae</taxon>
        <taxon>Amphisphaeriales</taxon>
        <taxon>Sporocadaceae</taxon>
        <taxon>Seiridium</taxon>
    </lineage>
</organism>
<sequence length="93" mass="9933">MSSTNKNDLYSPNKNSDDSKFNPSNNDQGQAQSLPVPDIPKNGMGPAGLLLKGPVDDKGKPKNPLLMVGVKLDLEAEITVTARVRGDILIGLY</sequence>
<accession>A0ABR2XEZ9</accession>
<gene>
    <name evidence="2" type="ORF">SCAR479_10911</name>
</gene>